<gene>
    <name evidence="2" type="ORF">HY834_19010</name>
</gene>
<dbReference type="InterPro" id="IPR031165">
    <property type="entry name" value="GNAT_YJDJ"/>
</dbReference>
<name>A0A933L4K4_9HYPH</name>
<evidence type="ECO:0000313" key="3">
    <source>
        <dbReference type="Proteomes" id="UP000782610"/>
    </source>
</evidence>
<dbReference type="Gene3D" id="3.40.630.30">
    <property type="match status" value="1"/>
</dbReference>
<dbReference type="InterPro" id="IPR045057">
    <property type="entry name" value="Gcn5-rel_NAT"/>
</dbReference>
<comment type="caution">
    <text evidence="2">The sequence shown here is derived from an EMBL/GenBank/DDBJ whole genome shotgun (WGS) entry which is preliminary data.</text>
</comment>
<evidence type="ECO:0000259" key="1">
    <source>
        <dbReference type="PROSITE" id="PS51729"/>
    </source>
</evidence>
<protein>
    <submittedName>
        <fullName evidence="2">N-acetyltransferase</fullName>
    </submittedName>
</protein>
<reference evidence="2" key="1">
    <citation type="submission" date="2020-07" db="EMBL/GenBank/DDBJ databases">
        <title>Huge and variable diversity of episymbiotic CPR bacteria and DPANN archaea in groundwater ecosystems.</title>
        <authorList>
            <person name="He C.Y."/>
            <person name="Keren R."/>
            <person name="Whittaker M."/>
            <person name="Farag I.F."/>
            <person name="Doudna J."/>
            <person name="Cate J.H.D."/>
            <person name="Banfield J.F."/>
        </authorList>
    </citation>
    <scope>NUCLEOTIDE SEQUENCE</scope>
    <source>
        <strain evidence="2">NC_groundwater_1586_Pr3_B-0.1um_66_15</strain>
    </source>
</reference>
<dbReference type="PANTHER" id="PTHR31435:SF9">
    <property type="entry name" value="PROTEIN NATD1"/>
    <property type="match status" value="1"/>
</dbReference>
<feature type="domain" description="N-acetyltransferase" evidence="1">
    <location>
        <begin position="10"/>
        <end position="97"/>
    </location>
</feature>
<dbReference type="EMBL" id="JACRAF010000063">
    <property type="protein sequence ID" value="MBI4923833.1"/>
    <property type="molecule type" value="Genomic_DNA"/>
</dbReference>
<dbReference type="SUPFAM" id="SSF55729">
    <property type="entry name" value="Acyl-CoA N-acyltransferases (Nat)"/>
    <property type="match status" value="1"/>
</dbReference>
<evidence type="ECO:0000313" key="2">
    <source>
        <dbReference type="EMBL" id="MBI4923833.1"/>
    </source>
</evidence>
<dbReference type="Pfam" id="PF14542">
    <property type="entry name" value="Acetyltransf_CG"/>
    <property type="match status" value="1"/>
</dbReference>
<dbReference type="InterPro" id="IPR016181">
    <property type="entry name" value="Acyl_CoA_acyltransferase"/>
</dbReference>
<dbReference type="AlphaFoldDB" id="A0A933L4K4"/>
<dbReference type="PANTHER" id="PTHR31435">
    <property type="entry name" value="PROTEIN NATD1"/>
    <property type="match status" value="1"/>
</dbReference>
<proteinExistence type="predicted"/>
<sequence>MIDDYAIEREDRPGHGRYVIRLPGGLEAEMTFRKIGATVIAIDHTYTPPEFRGRDIAFRLIERGIADARRDGIKIKPECSYAVAQFRRHPDWADLLA</sequence>
<organism evidence="2 3">
    <name type="scientific">Devosia nanyangense</name>
    <dbReference type="NCBI Taxonomy" id="1228055"/>
    <lineage>
        <taxon>Bacteria</taxon>
        <taxon>Pseudomonadati</taxon>
        <taxon>Pseudomonadota</taxon>
        <taxon>Alphaproteobacteria</taxon>
        <taxon>Hyphomicrobiales</taxon>
        <taxon>Devosiaceae</taxon>
        <taxon>Devosia</taxon>
    </lineage>
</organism>
<accession>A0A933L4K4</accession>
<dbReference type="Proteomes" id="UP000782610">
    <property type="component" value="Unassembled WGS sequence"/>
</dbReference>
<dbReference type="PROSITE" id="PS51729">
    <property type="entry name" value="GNAT_YJDJ"/>
    <property type="match status" value="1"/>
</dbReference>